<dbReference type="RefSeq" id="XP_046588909.1">
    <property type="nucleotide sequence ID" value="XM_046732953.1"/>
</dbReference>
<feature type="compositionally biased region" description="Pro residues" evidence="2">
    <location>
        <begin position="526"/>
        <end position="536"/>
    </location>
</feature>
<feature type="compositionally biased region" description="Polar residues" evidence="2">
    <location>
        <begin position="139"/>
        <end position="152"/>
    </location>
</feature>
<dbReference type="GO" id="GO:0006508">
    <property type="term" value="P:proteolysis"/>
    <property type="evidence" value="ECO:0007669"/>
    <property type="project" value="UniProtKB-KW"/>
</dbReference>
<dbReference type="PANTHER" id="PTHR24253">
    <property type="entry name" value="TRANSMEMBRANE PROTEASE SERINE"/>
    <property type="match status" value="1"/>
</dbReference>
<dbReference type="PROSITE" id="PS50240">
    <property type="entry name" value="TRYPSIN_DOM"/>
    <property type="match status" value="1"/>
</dbReference>
<dbReference type="InterPro" id="IPR043504">
    <property type="entry name" value="Peptidase_S1_PA_chymotrypsin"/>
</dbReference>
<keyword evidence="6 7" id="KW-0378">Hydrolase</keyword>
<dbReference type="CDD" id="cd00190">
    <property type="entry name" value="Tryp_SPc"/>
    <property type="match status" value="1"/>
</dbReference>
<feature type="compositionally biased region" description="Low complexity" evidence="2">
    <location>
        <begin position="1008"/>
        <end position="1025"/>
    </location>
</feature>
<evidence type="ECO:0000256" key="2">
    <source>
        <dbReference type="SAM" id="MobiDB-lite"/>
    </source>
</evidence>
<keyword evidence="5" id="KW-1185">Reference proteome</keyword>
<dbReference type="OrthoDB" id="93664at2759"/>
<feature type="region of interest" description="Disordered" evidence="2">
    <location>
        <begin position="663"/>
        <end position="689"/>
    </location>
</feature>
<dbReference type="SMART" id="SM00020">
    <property type="entry name" value="Tryp_SPc"/>
    <property type="match status" value="1"/>
</dbReference>
<protein>
    <submittedName>
        <fullName evidence="6 7">Serine protease filzig</fullName>
    </submittedName>
</protein>
<dbReference type="InParanoid" id="A0A6J0BWY6"/>
<feature type="region of interest" description="Disordered" evidence="2">
    <location>
        <begin position="519"/>
        <end position="577"/>
    </location>
</feature>
<feature type="compositionally biased region" description="Polar residues" evidence="2">
    <location>
        <begin position="937"/>
        <end position="958"/>
    </location>
</feature>
<evidence type="ECO:0000256" key="1">
    <source>
        <dbReference type="ARBA" id="ARBA00023157"/>
    </source>
</evidence>
<feature type="compositionally biased region" description="Polar residues" evidence="2">
    <location>
        <begin position="547"/>
        <end position="556"/>
    </location>
</feature>
<feature type="signal peptide" evidence="3">
    <location>
        <begin position="1"/>
        <end position="21"/>
    </location>
</feature>
<dbReference type="PANTHER" id="PTHR24253:SF145">
    <property type="entry name" value="SERINE PROTEASE FILZIG"/>
    <property type="match status" value="1"/>
</dbReference>
<feature type="compositionally biased region" description="Low complexity" evidence="2">
    <location>
        <begin position="964"/>
        <end position="973"/>
    </location>
</feature>
<feature type="compositionally biased region" description="Low complexity" evidence="2">
    <location>
        <begin position="186"/>
        <end position="195"/>
    </location>
</feature>
<sequence>MVPRRNMKAYVFFTILVTTSAFSVSYVPQAKGRKLFGGYRIVPKVCQPTHPTRIVSNEPAVCMFNHECTRRSGEVVGACMDGFLFGACCQLPSERPAEELYETGPSTAGLQNIYEVDHVPDMPILLNPDGTPMGIVPSQVPSQGQNSQTTVVDGSDIRRPDIPTLSEVLGAGGNMNIKISTFRPPSSTLHHTSSTQDKTKTPQVDVSHLESDFSALLQQQSNLDDLRLPGLITHSASNNNIQNSQNPGDIDTVTTFLNPDQVLQIADPVDQLPVLFSQGIGNNNHSSPDTILLNENGSLFTESNNPDDIFIPGSISLSKPNSGTDQSNIHRPNTQKLPDAMMQKVEEVTQKVEALTQKIATEMESSLTPSIPHGISTKKVPTVTERPNNAQQMSSVTYELYSLPSRPQRPNAKPPGLGHEKPVSVHSTSTINSNLLKASSKSPEEDHLVTGADEVMSEKNTKYISTAKNGPTTPMSPTTYAQEDELIRVPTITYETQSGNKKHDVLDHEENSINHIISLLNDSNPTPEPEPLPEPNSHPDPHDDDSGIQTWASIDGTSVGPPEIKFPSVRPSARPDATTVTFPYTFYKPNQGSVYYDYEVTQHAENPDKADTHDTPVKTYTPISSTQGTYNTGSSTQNIYSNRPSTNPPAPTVIVLGPLGTEYVTKGDHKTPPRRPPTTAEPAASKKPAFSTTITHNINTVISTNNMESNNTRVVSSSYISVDLKDGATSTKPIVVNSETTVKPAGTPQTVRPTVHQAVDSQRPDATVYYEIETKKPPISPVTLSTWSEKPAFHLKPSYSQPGSGSVTWPQETIIAHNPIIFKDPIFVSNEGIATPVSPEDETTAPDDFNNFPPVRNPNLNMSVPSSQQEKPTIVESFNQTFYPDFQNIDENDIPTPAFIEDDVLGNKVDVFVNKIVESLQDNFDDLGDVVYKKKTNTTTQSPAQPTVSQKPPITVTTKKPIRRPTVSSSPSPTKKPTPTKRPPTRLSTTTQKTVTVSNKPTRPLKVSTTKPKPATPSATTTKPPQTVSKRPKPVRKPTVPTTTNTEFSSIETERPVVSSTEISASSHKPNYERDCGVRPLMKTGRIVGGKAAKFGEWPWQVLVREATWLGLFTKNKCGGVLITNKYVTTAAHCQPGFLASLVAVLGEFDITGEHETKRSVSRNVKRVIVHRNYDPATFENDLAILEMETPVAFDMHIVPICMPDDGADFTGRMATVTGWGRLKYNGGVPSVLQEVEVPIMENKVCQEMFQTIGHRKLILDSFLCAGYANGQRDSCEGDSGGPLMLQRSDGRWELAGTVSHGIKCAAPYLPGVYMRTTYFKPWLHSITGV</sequence>
<feature type="compositionally biased region" description="Polar residues" evidence="2">
    <location>
        <begin position="1058"/>
        <end position="1069"/>
    </location>
</feature>
<reference evidence="6 7" key="1">
    <citation type="submission" date="2025-05" db="UniProtKB">
        <authorList>
            <consortium name="RefSeq"/>
        </authorList>
    </citation>
    <scope>IDENTIFICATION</scope>
    <source>
        <tissue evidence="6 7">Thorax and Abdomen</tissue>
    </source>
</reference>
<dbReference type="GO" id="GO:0004252">
    <property type="term" value="F:serine-type endopeptidase activity"/>
    <property type="evidence" value="ECO:0007669"/>
    <property type="project" value="InterPro"/>
</dbReference>
<feature type="region of interest" description="Disordered" evidence="2">
    <location>
        <begin position="404"/>
        <end position="428"/>
    </location>
</feature>
<evidence type="ECO:0000313" key="7">
    <source>
        <dbReference type="RefSeq" id="XP_046588909.1"/>
    </source>
</evidence>
<dbReference type="InterPro" id="IPR001254">
    <property type="entry name" value="Trypsin_dom"/>
</dbReference>
<name>A0A6J0BWY6_NEOLC</name>
<feature type="compositionally biased region" description="Basic and acidic residues" evidence="2">
    <location>
        <begin position="606"/>
        <end position="616"/>
    </location>
</feature>
<keyword evidence="1" id="KW-1015">Disulfide bond</keyword>
<dbReference type="Pfam" id="PF00089">
    <property type="entry name" value="Trypsin"/>
    <property type="match status" value="1"/>
</dbReference>
<dbReference type="SUPFAM" id="SSF50494">
    <property type="entry name" value="Trypsin-like serine proteases"/>
    <property type="match status" value="1"/>
</dbReference>
<evidence type="ECO:0000256" key="3">
    <source>
        <dbReference type="SAM" id="SignalP"/>
    </source>
</evidence>
<dbReference type="GeneID" id="107223578"/>
<dbReference type="InterPro" id="IPR001314">
    <property type="entry name" value="Peptidase_S1A"/>
</dbReference>
<accession>A0A6J0BWY6</accession>
<dbReference type="PROSITE" id="PS00135">
    <property type="entry name" value="TRYPSIN_SER"/>
    <property type="match status" value="1"/>
</dbReference>
<dbReference type="InterPro" id="IPR033116">
    <property type="entry name" value="TRYPSIN_SER"/>
</dbReference>
<keyword evidence="3" id="KW-0732">Signal</keyword>
<dbReference type="FunCoup" id="A0A6J0BWY6">
    <property type="interactions" value="15"/>
</dbReference>
<feature type="region of interest" description="Disordered" evidence="2">
    <location>
        <begin position="138"/>
        <end position="161"/>
    </location>
</feature>
<proteinExistence type="predicted"/>
<dbReference type="InterPro" id="IPR009003">
    <property type="entry name" value="Peptidase_S1_PA"/>
</dbReference>
<dbReference type="RefSeq" id="XP_015518819.2">
    <property type="nucleotide sequence ID" value="XM_015663333.2"/>
</dbReference>
<dbReference type="Proteomes" id="UP000829291">
    <property type="component" value="Chromosome 2"/>
</dbReference>
<evidence type="ECO:0000313" key="5">
    <source>
        <dbReference type="Proteomes" id="UP000829291"/>
    </source>
</evidence>
<feature type="region of interest" description="Disordered" evidence="2">
    <location>
        <begin position="606"/>
        <end position="632"/>
    </location>
</feature>
<feature type="domain" description="Peptidase S1" evidence="4">
    <location>
        <begin position="1087"/>
        <end position="1329"/>
    </location>
</feature>
<dbReference type="Gene3D" id="2.40.10.10">
    <property type="entry name" value="Trypsin-like serine proteases"/>
    <property type="match status" value="1"/>
</dbReference>
<evidence type="ECO:0000313" key="6">
    <source>
        <dbReference type="RefSeq" id="XP_015518819.2"/>
    </source>
</evidence>
<evidence type="ECO:0000259" key="4">
    <source>
        <dbReference type="PROSITE" id="PS50240"/>
    </source>
</evidence>
<organism evidence="5 6">
    <name type="scientific">Neodiprion lecontei</name>
    <name type="common">Redheaded pine sawfly</name>
    <dbReference type="NCBI Taxonomy" id="441921"/>
    <lineage>
        <taxon>Eukaryota</taxon>
        <taxon>Metazoa</taxon>
        <taxon>Ecdysozoa</taxon>
        <taxon>Arthropoda</taxon>
        <taxon>Hexapoda</taxon>
        <taxon>Insecta</taxon>
        <taxon>Pterygota</taxon>
        <taxon>Neoptera</taxon>
        <taxon>Endopterygota</taxon>
        <taxon>Hymenoptera</taxon>
        <taxon>Tenthredinoidea</taxon>
        <taxon>Diprionidae</taxon>
        <taxon>Diprioninae</taxon>
        <taxon>Neodiprion</taxon>
    </lineage>
</organism>
<feature type="region of interest" description="Disordered" evidence="2">
    <location>
        <begin position="367"/>
        <end position="391"/>
    </location>
</feature>
<feature type="chain" id="PRO_5045019083" evidence="3">
    <location>
        <begin position="22"/>
        <end position="1330"/>
    </location>
</feature>
<keyword evidence="6 7" id="KW-0645">Protease</keyword>
<feature type="compositionally biased region" description="Polar residues" evidence="2">
    <location>
        <begin position="992"/>
        <end position="1001"/>
    </location>
</feature>
<feature type="compositionally biased region" description="Polar residues" evidence="2">
    <location>
        <begin position="621"/>
        <end position="632"/>
    </location>
</feature>
<gene>
    <name evidence="6 7" type="primary">LOC107223578</name>
</gene>
<dbReference type="KEGG" id="nlo:107223578"/>
<dbReference type="PRINTS" id="PR00722">
    <property type="entry name" value="CHYMOTRYPSIN"/>
</dbReference>
<feature type="region of interest" description="Disordered" evidence="2">
    <location>
        <begin position="937"/>
        <end position="1071"/>
    </location>
</feature>
<feature type="region of interest" description="Disordered" evidence="2">
    <location>
        <begin position="182"/>
        <end position="203"/>
    </location>
</feature>